<proteinExistence type="predicted"/>
<dbReference type="Proteomes" id="UP000007392">
    <property type="component" value="Chromosome"/>
</dbReference>
<sequence>MAEDAEEAGLAADKERAGGGPRARRSRKRRGEAAWTVRIGRFAKQRRAEP</sequence>
<dbReference type="EMBL" id="CP003422">
    <property type="protein sequence ID" value="AGN70811.1"/>
    <property type="molecule type" value="Genomic_DNA"/>
</dbReference>
<accession>R9ULZ2</accession>
<name>R9ULZ2_9BACL</name>
<dbReference type="HOGENOM" id="CLU_3120671_0_0_9"/>
<organism evidence="2 3">
    <name type="scientific">Paenibacillus mucilaginosus K02</name>
    <dbReference type="NCBI Taxonomy" id="997761"/>
    <lineage>
        <taxon>Bacteria</taxon>
        <taxon>Bacillati</taxon>
        <taxon>Bacillota</taxon>
        <taxon>Bacilli</taxon>
        <taxon>Bacillales</taxon>
        <taxon>Paenibacillaceae</taxon>
        <taxon>Paenibacillus</taxon>
    </lineage>
</organism>
<protein>
    <submittedName>
        <fullName evidence="2">Uncharacterized protein</fullName>
    </submittedName>
</protein>
<feature type="region of interest" description="Disordered" evidence="1">
    <location>
        <begin position="1"/>
        <end position="33"/>
    </location>
</feature>
<evidence type="ECO:0000256" key="1">
    <source>
        <dbReference type="SAM" id="MobiDB-lite"/>
    </source>
</evidence>
<evidence type="ECO:0000313" key="2">
    <source>
        <dbReference type="EMBL" id="AGN70811.1"/>
    </source>
</evidence>
<gene>
    <name evidence="2" type="ORF">B2K_40300</name>
</gene>
<evidence type="ECO:0000313" key="3">
    <source>
        <dbReference type="Proteomes" id="UP000007392"/>
    </source>
</evidence>
<dbReference type="KEGG" id="pmw:B2K_40300"/>
<dbReference type="AlphaFoldDB" id="R9ULZ2"/>
<reference evidence="2 3" key="1">
    <citation type="submission" date="2013-06" db="EMBL/GenBank/DDBJ databases">
        <title>Complete genome sequence of Paenibacillus mucilaginosus K02.</title>
        <authorList>
            <person name="Xiao B."/>
            <person name="Sun L."/>
            <person name="Xiao L."/>
            <person name="Lian B."/>
        </authorList>
    </citation>
    <scope>NUCLEOTIDE SEQUENCE [LARGE SCALE GENOMIC DNA]</scope>
    <source>
        <strain evidence="2 3">K02</strain>
    </source>
</reference>